<evidence type="ECO:0000313" key="2">
    <source>
        <dbReference type="EMBL" id="MEZ0452410.1"/>
    </source>
</evidence>
<dbReference type="Proteomes" id="UP001566204">
    <property type="component" value="Unassembled WGS sequence"/>
</dbReference>
<organism evidence="3 4">
    <name type="scientific">Sphingobacterium thalpophilum</name>
    <dbReference type="NCBI Taxonomy" id="259"/>
    <lineage>
        <taxon>Bacteria</taxon>
        <taxon>Pseudomonadati</taxon>
        <taxon>Bacteroidota</taxon>
        <taxon>Sphingobacteriia</taxon>
        <taxon>Sphingobacteriales</taxon>
        <taxon>Sphingobacteriaceae</taxon>
        <taxon>Sphingobacterium</taxon>
    </lineage>
</organism>
<dbReference type="SUPFAM" id="SSF109854">
    <property type="entry name" value="DinB/YfiT-like putative metalloenzymes"/>
    <property type="match status" value="1"/>
</dbReference>
<protein>
    <submittedName>
        <fullName evidence="2">DinB family protein</fullName>
    </submittedName>
    <submittedName>
        <fullName evidence="3">DinB superfamily</fullName>
    </submittedName>
</protein>
<reference evidence="2 5" key="2">
    <citation type="submission" date="2024-06" db="EMBL/GenBank/DDBJ databases">
        <title>Soil Sphingobacterium thalpophilum.</title>
        <authorList>
            <person name="Yang J."/>
            <person name="Li J."/>
        </authorList>
    </citation>
    <scope>NUCLEOTIDE SEQUENCE [LARGE SCALE GENOMIC DNA]</scope>
    <source>
        <strain evidence="2 5">22g91tb</strain>
    </source>
</reference>
<dbReference type="RefSeq" id="WP_028071929.1">
    <property type="nucleotide sequence ID" value="NZ_CP141191.1"/>
</dbReference>
<evidence type="ECO:0000313" key="4">
    <source>
        <dbReference type="Proteomes" id="UP000308196"/>
    </source>
</evidence>
<dbReference type="KEGG" id="stha:NCTC11429_02067"/>
<evidence type="ECO:0000313" key="3">
    <source>
        <dbReference type="EMBL" id="VTR38681.1"/>
    </source>
</evidence>
<sequence>MQETFKFILQARQKFIELVDSLSLEQLNQVPAGFNNNIIWNFGHIVVSTQTLVYVRTGIKADTAWVRYNEDYKKDTKPARFVEQAEIDELKAIAIQSIEQIASDYAKGLFKETTSFSTATYGYPMDTIEEVIALTSGHDNVHYGYALAQRRLVQSLK</sequence>
<dbReference type="EMBL" id="JBEOQB010000003">
    <property type="protein sequence ID" value="MEZ0452410.1"/>
    <property type="molecule type" value="Genomic_DNA"/>
</dbReference>
<evidence type="ECO:0000313" key="5">
    <source>
        <dbReference type="Proteomes" id="UP001566204"/>
    </source>
</evidence>
<evidence type="ECO:0000259" key="1">
    <source>
        <dbReference type="Pfam" id="PF12867"/>
    </source>
</evidence>
<accession>A0A4U9V7Q4</accession>
<keyword evidence="5" id="KW-1185">Reference proteome</keyword>
<dbReference type="InterPro" id="IPR034660">
    <property type="entry name" value="DinB/YfiT-like"/>
</dbReference>
<dbReference type="InterPro" id="IPR024775">
    <property type="entry name" value="DinB-like"/>
</dbReference>
<feature type="domain" description="DinB-like" evidence="1">
    <location>
        <begin position="10"/>
        <end position="145"/>
    </location>
</feature>
<name>A0A4U9V7Q4_9SPHI</name>
<dbReference type="EMBL" id="LR590484">
    <property type="protein sequence ID" value="VTR38681.1"/>
    <property type="molecule type" value="Genomic_DNA"/>
</dbReference>
<dbReference type="GeneID" id="78462797"/>
<dbReference type="AlphaFoldDB" id="A0A4U9V7Q4"/>
<dbReference type="Gene3D" id="1.20.120.450">
    <property type="entry name" value="dinb family like domain"/>
    <property type="match status" value="1"/>
</dbReference>
<gene>
    <name evidence="2" type="ORF">ABTW24_12460</name>
    <name evidence="3" type="ORF">NCTC11429_02067</name>
</gene>
<reference evidence="3 4" key="1">
    <citation type="submission" date="2019-05" db="EMBL/GenBank/DDBJ databases">
        <authorList>
            <consortium name="Pathogen Informatics"/>
        </authorList>
    </citation>
    <scope>NUCLEOTIDE SEQUENCE [LARGE SCALE GENOMIC DNA]</scope>
    <source>
        <strain evidence="3 4">NCTC11429</strain>
    </source>
</reference>
<dbReference type="Proteomes" id="UP000308196">
    <property type="component" value="Chromosome"/>
</dbReference>
<dbReference type="STRING" id="1123265.GCA_000686625_00935"/>
<proteinExistence type="predicted"/>
<dbReference type="Pfam" id="PF12867">
    <property type="entry name" value="DinB_2"/>
    <property type="match status" value="1"/>
</dbReference>